<name>A0A1V6LXY7_9BACT</name>
<keyword evidence="14" id="KW-1185">Reference proteome</keyword>
<evidence type="ECO:0000256" key="9">
    <source>
        <dbReference type="ARBA" id="ARBA00023211"/>
    </source>
</evidence>
<keyword evidence="10 11" id="KW-0100">Branched-chain amino acid biosynthesis</keyword>
<comment type="subunit">
    <text evidence="11">Homodimer.</text>
</comment>
<dbReference type="GO" id="GO:0005737">
    <property type="term" value="C:cytoplasm"/>
    <property type="evidence" value="ECO:0007669"/>
    <property type="project" value="UniProtKB-UniRule"/>
</dbReference>
<dbReference type="NCBIfam" id="NF002086">
    <property type="entry name" value="PRK00915.1-3"/>
    <property type="match status" value="1"/>
</dbReference>
<keyword evidence="6 11" id="KW-0028">Amino-acid biosynthesis</keyword>
<feature type="binding site" evidence="11">
    <location>
        <position position="203"/>
    </location>
    <ligand>
        <name>Mn(2+)</name>
        <dbReference type="ChEBI" id="CHEBI:29035"/>
    </ligand>
</feature>
<dbReference type="Gene3D" id="3.20.20.70">
    <property type="entry name" value="Aldolase class I"/>
    <property type="match status" value="1"/>
</dbReference>
<comment type="function">
    <text evidence="11">Catalyzes the condensation of the acetyl group of acetyl-CoA with 3-methyl-2-oxobutanoate (2-ketoisovalerate) to form 3-carboxy-3-hydroxy-4-methylpentanoate (2-isopropylmalate).</text>
</comment>
<dbReference type="Gene3D" id="3.30.160.270">
    <property type="match status" value="1"/>
</dbReference>
<keyword evidence="11" id="KW-0963">Cytoplasm</keyword>
<evidence type="ECO:0000313" key="14">
    <source>
        <dbReference type="Proteomes" id="UP000242219"/>
    </source>
</evidence>
<dbReference type="PROSITE" id="PS00815">
    <property type="entry name" value="AIPM_HOMOCIT_SYNTH_1"/>
    <property type="match status" value="1"/>
</dbReference>
<organism evidence="13 14">
    <name type="scientific">Candidatus Brocadia sapporoensis</name>
    <dbReference type="NCBI Taxonomy" id="392547"/>
    <lineage>
        <taxon>Bacteria</taxon>
        <taxon>Pseudomonadati</taxon>
        <taxon>Planctomycetota</taxon>
        <taxon>Candidatus Brocadiia</taxon>
        <taxon>Candidatus Brocadiales</taxon>
        <taxon>Candidatus Brocadiaceae</taxon>
        <taxon>Candidatus Brocadia</taxon>
    </lineage>
</organism>
<dbReference type="CDD" id="cd07940">
    <property type="entry name" value="DRE_TIM_IPMS"/>
    <property type="match status" value="1"/>
</dbReference>
<dbReference type="SMART" id="SM00917">
    <property type="entry name" value="LeuA_dimer"/>
    <property type="match status" value="1"/>
</dbReference>
<evidence type="ECO:0000256" key="7">
    <source>
        <dbReference type="ARBA" id="ARBA00022679"/>
    </source>
</evidence>
<dbReference type="Pfam" id="PF00682">
    <property type="entry name" value="HMGL-like"/>
    <property type="match status" value="1"/>
</dbReference>
<dbReference type="InterPro" id="IPR000891">
    <property type="entry name" value="PYR_CT"/>
</dbReference>
<dbReference type="PANTHER" id="PTHR10277:SF9">
    <property type="entry name" value="2-ISOPROPYLMALATE SYNTHASE 1, CHLOROPLASTIC-RELATED"/>
    <property type="match status" value="1"/>
</dbReference>
<accession>A0A1V6LXY7</accession>
<dbReference type="HAMAP" id="MF_01025">
    <property type="entry name" value="LeuA_type1"/>
    <property type="match status" value="1"/>
</dbReference>
<keyword evidence="9 11" id="KW-0464">Manganese</keyword>
<dbReference type="FunFam" id="3.30.160.270:FF:000003">
    <property type="entry name" value="2-isopropylmalate synthase"/>
    <property type="match status" value="1"/>
</dbReference>
<comment type="similarity">
    <text evidence="2 11">Belongs to the alpha-IPM synthase/homocitrate synthase family. LeuA type 1 subfamily.</text>
</comment>
<dbReference type="SUPFAM" id="SSF110921">
    <property type="entry name" value="2-isopropylmalate synthase LeuA, allosteric (dimerisation) domain"/>
    <property type="match status" value="1"/>
</dbReference>
<sequence>MTNNNIIIFDTTLRDGEQSPGASLDINEKVQIARQLVLLNVDVIEAGFPVSSPGDFESVRRIAQEIHGVSIAGLARAVEKDIDSAAKALEEADKPRIHVFLATSEIHRKYKLQKAKDEILHLAVKGVKHALRYVDDVEFSTEDASRTELDFLTQVVDAVIAAGAKTVNIPDTVGYAVPEQYASVISGLKKNVKNIDKAIISVHCHNDLGLAVANSLAAIKAGAQQIECTINGIGERAGNAALEEIVMALKTRHDFYQRSTRIVTRELIATSKLVSTLTGLRVQRNKAIVGENAFAHQSGVHQDGVIKERSTYEIMKPEDVGYLKTRLVLGKLSGRNALKTRIKELGYELSENEFERAFEKFKHIADKKKEIFDEDVEAIIGIEKMEVPAIFHLENLSISCGPNAVPTAGVSLKLPGGRLVNNTAIGDGPIDALFKAIDLSTGITGTLQDYNIRAVTRGKDAMGEVHVNIEVNGRTIGGRAVSTDIIEASAKAYLNAINKVAAMKSK</sequence>
<dbReference type="InterPro" id="IPR005671">
    <property type="entry name" value="LeuA_bact_synth"/>
</dbReference>
<dbReference type="PROSITE" id="PS00816">
    <property type="entry name" value="AIPM_HOMOCIT_SYNTH_2"/>
    <property type="match status" value="1"/>
</dbReference>
<protein>
    <recommendedName>
        <fullName evidence="4 11">2-isopropylmalate synthase</fullName>
        <ecNumber evidence="3 11">2.3.3.13</ecNumber>
    </recommendedName>
    <alternativeName>
        <fullName evidence="11">Alpha-IPM synthase</fullName>
    </alternativeName>
    <alternativeName>
        <fullName evidence="11">Alpha-isopropylmalate synthase</fullName>
    </alternativeName>
</protein>
<comment type="pathway">
    <text evidence="1 11">Amino-acid biosynthesis; L-leucine biosynthesis; L-leucine from 3-methyl-2-oxobutanoate: step 1/4.</text>
</comment>
<reference evidence="13 14" key="1">
    <citation type="journal article" date="2016" name="Genome Announc.">
        <title>Draft Genome Sequence of the Anaerobic Ammonium-Oxidizing Bacterium 'Candidatus Brocadia sp. 40'.</title>
        <authorList>
            <person name="Ali M."/>
            <person name="Haroon M.F."/>
            <person name="Narita Y."/>
            <person name="Zhang L."/>
            <person name="Rangel Shaw D."/>
            <person name="Okabe S."/>
            <person name="Saikaly P.E."/>
        </authorList>
    </citation>
    <scope>NUCLEOTIDE SEQUENCE [LARGE SCALE GENOMIC DNA]</scope>
    <source>
        <strain evidence="13 14">40</strain>
    </source>
</reference>
<dbReference type="Pfam" id="PF08502">
    <property type="entry name" value="LeuA_dimer"/>
    <property type="match status" value="1"/>
</dbReference>
<dbReference type="Gene3D" id="1.10.238.260">
    <property type="match status" value="1"/>
</dbReference>
<dbReference type="PANTHER" id="PTHR10277">
    <property type="entry name" value="HOMOCITRATE SYNTHASE-RELATED"/>
    <property type="match status" value="1"/>
</dbReference>
<comment type="catalytic activity">
    <reaction evidence="11">
        <text>3-methyl-2-oxobutanoate + acetyl-CoA + H2O = (2S)-2-isopropylmalate + CoA + H(+)</text>
        <dbReference type="Rhea" id="RHEA:21524"/>
        <dbReference type="ChEBI" id="CHEBI:1178"/>
        <dbReference type="ChEBI" id="CHEBI:11851"/>
        <dbReference type="ChEBI" id="CHEBI:15377"/>
        <dbReference type="ChEBI" id="CHEBI:15378"/>
        <dbReference type="ChEBI" id="CHEBI:57287"/>
        <dbReference type="ChEBI" id="CHEBI:57288"/>
        <dbReference type="EC" id="2.3.3.13"/>
    </reaction>
</comment>
<keyword evidence="7 11" id="KW-0808">Transferase</keyword>
<dbReference type="InterPro" id="IPR050073">
    <property type="entry name" value="2-IPM_HCS-like"/>
</dbReference>
<dbReference type="GO" id="GO:0003852">
    <property type="term" value="F:2-isopropylmalate synthase activity"/>
    <property type="evidence" value="ECO:0007669"/>
    <property type="project" value="UniProtKB-UniRule"/>
</dbReference>
<evidence type="ECO:0000256" key="6">
    <source>
        <dbReference type="ARBA" id="ARBA00022605"/>
    </source>
</evidence>
<evidence type="ECO:0000259" key="12">
    <source>
        <dbReference type="PROSITE" id="PS50991"/>
    </source>
</evidence>
<feature type="domain" description="Pyruvate carboxyltransferase" evidence="12">
    <location>
        <begin position="6"/>
        <end position="268"/>
    </location>
</feature>
<keyword evidence="8 11" id="KW-0479">Metal-binding</keyword>
<dbReference type="Pfam" id="PF22617">
    <property type="entry name" value="HCS_D2"/>
    <property type="match status" value="1"/>
</dbReference>
<dbReference type="SUPFAM" id="SSF51569">
    <property type="entry name" value="Aldolase"/>
    <property type="match status" value="1"/>
</dbReference>
<feature type="binding site" evidence="11">
    <location>
        <position position="205"/>
    </location>
    <ligand>
        <name>Mn(2+)</name>
        <dbReference type="ChEBI" id="CHEBI:29035"/>
    </ligand>
</feature>
<evidence type="ECO:0000256" key="4">
    <source>
        <dbReference type="ARBA" id="ARBA00018198"/>
    </source>
</evidence>
<dbReference type="InterPro" id="IPR013709">
    <property type="entry name" value="2-isopropylmalate_synth_dimer"/>
</dbReference>
<evidence type="ECO:0000256" key="1">
    <source>
        <dbReference type="ARBA" id="ARBA00004689"/>
    </source>
</evidence>
<dbReference type="GO" id="GO:0030145">
    <property type="term" value="F:manganese ion binding"/>
    <property type="evidence" value="ECO:0007669"/>
    <property type="project" value="UniProtKB-UniRule"/>
</dbReference>
<dbReference type="PROSITE" id="PS50991">
    <property type="entry name" value="PYR_CT"/>
    <property type="match status" value="1"/>
</dbReference>
<dbReference type="FunFam" id="3.20.20.70:FF:000010">
    <property type="entry name" value="2-isopropylmalate synthase"/>
    <property type="match status" value="1"/>
</dbReference>
<proteinExistence type="inferred from homology"/>
<dbReference type="AlphaFoldDB" id="A0A1V6LXY7"/>
<keyword evidence="5 11" id="KW-0432">Leucine biosynthesis</keyword>
<feature type="region of interest" description="Regulatory domain" evidence="11">
    <location>
        <begin position="392"/>
        <end position="506"/>
    </location>
</feature>
<dbReference type="EMBL" id="MJUW02000109">
    <property type="protein sequence ID" value="OQD45003.1"/>
    <property type="molecule type" value="Genomic_DNA"/>
</dbReference>
<evidence type="ECO:0000256" key="3">
    <source>
        <dbReference type="ARBA" id="ARBA00012973"/>
    </source>
</evidence>
<evidence type="ECO:0000256" key="8">
    <source>
        <dbReference type="ARBA" id="ARBA00022723"/>
    </source>
</evidence>
<dbReference type="InterPro" id="IPR054691">
    <property type="entry name" value="LeuA/HCS_post-cat"/>
</dbReference>
<dbReference type="InterPro" id="IPR002034">
    <property type="entry name" value="AIPM/Hcit_synth_CS"/>
</dbReference>
<dbReference type="NCBIfam" id="TIGR00973">
    <property type="entry name" value="leuA_bact"/>
    <property type="match status" value="1"/>
</dbReference>
<evidence type="ECO:0000313" key="13">
    <source>
        <dbReference type="EMBL" id="OQD45003.1"/>
    </source>
</evidence>
<dbReference type="FunFam" id="1.10.238.260:FF:000001">
    <property type="entry name" value="2-isopropylmalate synthase"/>
    <property type="match status" value="1"/>
</dbReference>
<dbReference type="EC" id="2.3.3.13" evidence="3 11"/>
<feature type="binding site" evidence="11">
    <location>
        <position position="15"/>
    </location>
    <ligand>
        <name>Mn(2+)</name>
        <dbReference type="ChEBI" id="CHEBI:29035"/>
    </ligand>
</feature>
<dbReference type="GO" id="GO:0009098">
    <property type="term" value="P:L-leucine biosynthetic process"/>
    <property type="evidence" value="ECO:0007669"/>
    <property type="project" value="UniProtKB-UniRule"/>
</dbReference>
<dbReference type="UniPathway" id="UPA00048">
    <property type="reaction ID" value="UER00070"/>
</dbReference>
<dbReference type="InterPro" id="IPR036230">
    <property type="entry name" value="LeuA_allosteric_dom_sf"/>
</dbReference>
<dbReference type="Proteomes" id="UP000242219">
    <property type="component" value="Unassembled WGS sequence"/>
</dbReference>
<dbReference type="InterPro" id="IPR013785">
    <property type="entry name" value="Aldolase_TIM"/>
</dbReference>
<dbReference type="RefSeq" id="WP_070067824.1">
    <property type="nucleotide sequence ID" value="NZ_MJUW02000109.1"/>
</dbReference>
<dbReference type="GO" id="GO:0003985">
    <property type="term" value="F:acetyl-CoA C-acetyltransferase activity"/>
    <property type="evidence" value="ECO:0007669"/>
    <property type="project" value="UniProtKB-UniRule"/>
</dbReference>
<evidence type="ECO:0000256" key="5">
    <source>
        <dbReference type="ARBA" id="ARBA00022430"/>
    </source>
</evidence>
<evidence type="ECO:0000256" key="10">
    <source>
        <dbReference type="ARBA" id="ARBA00023304"/>
    </source>
</evidence>
<evidence type="ECO:0000256" key="2">
    <source>
        <dbReference type="ARBA" id="ARBA00009396"/>
    </source>
</evidence>
<comment type="caution">
    <text evidence="13">The sequence shown here is derived from an EMBL/GenBank/DDBJ whole genome shotgun (WGS) entry which is preliminary data.</text>
</comment>
<evidence type="ECO:0000256" key="11">
    <source>
        <dbReference type="HAMAP-Rule" id="MF_01025"/>
    </source>
</evidence>
<comment type="cofactor">
    <cofactor evidence="11">
        <name>Mn(2+)</name>
        <dbReference type="ChEBI" id="CHEBI:29035"/>
    </cofactor>
</comment>
<feature type="binding site" evidence="11">
    <location>
        <position position="239"/>
    </location>
    <ligand>
        <name>Mn(2+)</name>
        <dbReference type="ChEBI" id="CHEBI:29035"/>
    </ligand>
</feature>
<gene>
    <name evidence="11" type="primary">leuA</name>
    <name evidence="13" type="ORF">BIY37_10740</name>
</gene>